<dbReference type="Proteomes" id="UP001054945">
    <property type="component" value="Unassembled WGS sequence"/>
</dbReference>
<reference evidence="1 2" key="1">
    <citation type="submission" date="2021-06" db="EMBL/GenBank/DDBJ databases">
        <title>Caerostris extrusa draft genome.</title>
        <authorList>
            <person name="Kono N."/>
            <person name="Arakawa K."/>
        </authorList>
    </citation>
    <scope>NUCLEOTIDE SEQUENCE [LARGE SCALE GENOMIC DNA]</scope>
</reference>
<evidence type="ECO:0000313" key="1">
    <source>
        <dbReference type="EMBL" id="GIY89989.1"/>
    </source>
</evidence>
<gene>
    <name evidence="1" type="ORF">CEXT_731261</name>
</gene>
<sequence length="77" mass="9020">MFSYFTADWEFPLRVFLFGYFFSSSSLSLKKVLSGTLFEACVIWNEVASEHLMNKGRWFELAKDDFLELVSGWGYLN</sequence>
<comment type="caution">
    <text evidence="1">The sequence shown here is derived from an EMBL/GenBank/DDBJ whole genome shotgun (WGS) entry which is preliminary data.</text>
</comment>
<organism evidence="1 2">
    <name type="scientific">Caerostris extrusa</name>
    <name type="common">Bark spider</name>
    <name type="synonym">Caerostris bankana</name>
    <dbReference type="NCBI Taxonomy" id="172846"/>
    <lineage>
        <taxon>Eukaryota</taxon>
        <taxon>Metazoa</taxon>
        <taxon>Ecdysozoa</taxon>
        <taxon>Arthropoda</taxon>
        <taxon>Chelicerata</taxon>
        <taxon>Arachnida</taxon>
        <taxon>Araneae</taxon>
        <taxon>Araneomorphae</taxon>
        <taxon>Entelegynae</taxon>
        <taxon>Araneoidea</taxon>
        <taxon>Araneidae</taxon>
        <taxon>Caerostris</taxon>
    </lineage>
</organism>
<dbReference type="EMBL" id="BPLR01017279">
    <property type="protein sequence ID" value="GIY89989.1"/>
    <property type="molecule type" value="Genomic_DNA"/>
</dbReference>
<name>A0AAV4X890_CAEEX</name>
<dbReference type="AlphaFoldDB" id="A0AAV4X890"/>
<proteinExistence type="predicted"/>
<protein>
    <submittedName>
        <fullName evidence="1">Uncharacterized protein</fullName>
    </submittedName>
</protein>
<accession>A0AAV4X890</accession>
<keyword evidence="2" id="KW-1185">Reference proteome</keyword>
<evidence type="ECO:0000313" key="2">
    <source>
        <dbReference type="Proteomes" id="UP001054945"/>
    </source>
</evidence>